<sequence length="326" mass="37878">MSCVDRVLEQYPALEAYLKELVFEDPSKTSNEMLKTMNNCYTKIYLEFLFCVLSLLTEFNILFQSEAPLLYKLKSEVERLLTNIVSNYIELKYVKSLTNIFEVDETNPHHFEKQDNIYIGMEASESILLIKSSTTTQDLDIFYNFCLNFYIELVKDIKSRFNFVVSDPLFDIIQIVDPAHAQSFQTKSLKQFFIRFPILNNIVNQQLAEQEWREHALLNHSTENLDTSISVEDYWSSVFNIKNSVGTPLFNNLKVVIKLLLVLPFSNASVERVFSTLNLCNTAHRNRLKTETLRAIIMTTKDRIKSEKGIVAFNPSKAMLNEKLWS</sequence>
<proteinExistence type="predicted"/>
<evidence type="ECO:0000313" key="3">
    <source>
        <dbReference type="EMBL" id="KAE9521375.1"/>
    </source>
</evidence>
<dbReference type="EMBL" id="VYZN01002959">
    <property type="protein sequence ID" value="KAE9521375.1"/>
    <property type="molecule type" value="Genomic_DNA"/>
</dbReference>
<dbReference type="GO" id="GO:0046983">
    <property type="term" value="F:protein dimerization activity"/>
    <property type="evidence" value="ECO:0007669"/>
    <property type="project" value="InterPro"/>
</dbReference>
<evidence type="ECO:0000313" key="4">
    <source>
        <dbReference type="Proteomes" id="UP000475862"/>
    </source>
</evidence>
<comment type="caution">
    <text evidence="3">The sequence shown here is derived from an EMBL/GenBank/DDBJ whole genome shotgun (WGS) entry which is preliminary data.</text>
</comment>
<dbReference type="OrthoDB" id="6159421at2759"/>
<evidence type="ECO:0000256" key="1">
    <source>
        <dbReference type="SAM" id="Phobius"/>
    </source>
</evidence>
<name>A0A6G0STF1_APHGL</name>
<organism evidence="3 4">
    <name type="scientific">Aphis glycines</name>
    <name type="common">Soybean aphid</name>
    <dbReference type="NCBI Taxonomy" id="307491"/>
    <lineage>
        <taxon>Eukaryota</taxon>
        <taxon>Metazoa</taxon>
        <taxon>Ecdysozoa</taxon>
        <taxon>Arthropoda</taxon>
        <taxon>Hexapoda</taxon>
        <taxon>Insecta</taxon>
        <taxon>Pterygota</taxon>
        <taxon>Neoptera</taxon>
        <taxon>Paraneoptera</taxon>
        <taxon>Hemiptera</taxon>
        <taxon>Sternorrhyncha</taxon>
        <taxon>Aphidomorpha</taxon>
        <taxon>Aphidoidea</taxon>
        <taxon>Aphididae</taxon>
        <taxon>Aphidini</taxon>
        <taxon>Aphis</taxon>
        <taxon>Aphis</taxon>
    </lineage>
</organism>
<dbReference type="InterPro" id="IPR012337">
    <property type="entry name" value="RNaseH-like_sf"/>
</dbReference>
<dbReference type="Pfam" id="PF05699">
    <property type="entry name" value="Dimer_Tnp_hAT"/>
    <property type="match status" value="1"/>
</dbReference>
<keyword evidence="4" id="KW-1185">Reference proteome</keyword>
<dbReference type="PANTHER" id="PTHR37162">
    <property type="entry name" value="HAT FAMILY DIMERISATION DOMAINCONTAINING PROTEIN-RELATED"/>
    <property type="match status" value="1"/>
</dbReference>
<dbReference type="PANTHER" id="PTHR37162:SF1">
    <property type="entry name" value="BED-TYPE DOMAIN-CONTAINING PROTEIN"/>
    <property type="match status" value="1"/>
</dbReference>
<protein>
    <recommendedName>
        <fullName evidence="2">HAT C-terminal dimerisation domain-containing protein</fullName>
    </recommendedName>
</protein>
<feature type="transmembrane region" description="Helical" evidence="1">
    <location>
        <begin position="44"/>
        <end position="63"/>
    </location>
</feature>
<keyword evidence="1" id="KW-0472">Membrane</keyword>
<feature type="domain" description="HAT C-terminal dimerisation" evidence="2">
    <location>
        <begin position="227"/>
        <end position="300"/>
    </location>
</feature>
<dbReference type="Proteomes" id="UP000475862">
    <property type="component" value="Unassembled WGS sequence"/>
</dbReference>
<keyword evidence="1" id="KW-1133">Transmembrane helix</keyword>
<gene>
    <name evidence="3" type="ORF">AGLY_018197</name>
</gene>
<keyword evidence="1" id="KW-0812">Transmembrane</keyword>
<accession>A0A6G0STF1</accession>
<dbReference type="AlphaFoldDB" id="A0A6G0STF1"/>
<dbReference type="InterPro" id="IPR008906">
    <property type="entry name" value="HATC_C_dom"/>
</dbReference>
<dbReference type="SUPFAM" id="SSF53098">
    <property type="entry name" value="Ribonuclease H-like"/>
    <property type="match status" value="1"/>
</dbReference>
<evidence type="ECO:0000259" key="2">
    <source>
        <dbReference type="Pfam" id="PF05699"/>
    </source>
</evidence>
<reference evidence="3 4" key="1">
    <citation type="submission" date="2019-08" db="EMBL/GenBank/DDBJ databases">
        <title>The genome of the soybean aphid Biotype 1, its phylome, world population structure and adaptation to the North American continent.</title>
        <authorList>
            <person name="Giordano R."/>
            <person name="Donthu R.K."/>
            <person name="Hernandez A.G."/>
            <person name="Wright C.L."/>
            <person name="Zimin A.V."/>
        </authorList>
    </citation>
    <scope>NUCLEOTIDE SEQUENCE [LARGE SCALE GENOMIC DNA]</scope>
    <source>
        <tissue evidence="3">Whole aphids</tissue>
    </source>
</reference>